<feature type="region of interest" description="Disordered" evidence="1">
    <location>
        <begin position="102"/>
        <end position="124"/>
    </location>
</feature>
<dbReference type="GO" id="GO:0003677">
    <property type="term" value="F:DNA binding"/>
    <property type="evidence" value="ECO:0007669"/>
    <property type="project" value="InterPro"/>
</dbReference>
<dbReference type="InterPro" id="IPR010982">
    <property type="entry name" value="Lambda_DNA-bd_dom_sf"/>
</dbReference>
<dbReference type="AlphaFoldDB" id="B3Y0Z7"/>
<dbReference type="SUPFAM" id="SSF47413">
    <property type="entry name" value="lambda repressor-like DNA-binding domains"/>
    <property type="match status" value="1"/>
</dbReference>
<evidence type="ECO:0000313" key="2">
    <source>
        <dbReference type="EMBL" id="BAG66621.1"/>
    </source>
</evidence>
<dbReference type="Gene3D" id="1.10.260.40">
    <property type="entry name" value="lambda repressor-like DNA-binding domains"/>
    <property type="match status" value="1"/>
</dbReference>
<dbReference type="InterPro" id="IPR001387">
    <property type="entry name" value="Cro/C1-type_HTH"/>
</dbReference>
<protein>
    <submittedName>
        <fullName evidence="2">Putative phage repressor protein C</fullName>
    </submittedName>
</protein>
<name>B3Y0Z7_ECO11</name>
<sequence length="124" mass="13950">MFLCLCPMWHVSMEDMPDMASLSSMGEKFRLIREAEGMTRQEFADCVGLPYGTVTNYEVRGKQVTEGALLKVTKHPKFKKYAYWLSTDETMPEVGQISPALSLDGSCNSEGDRVSTETIQKLSR</sequence>
<evidence type="ECO:0000256" key="1">
    <source>
        <dbReference type="SAM" id="MobiDB-lite"/>
    </source>
</evidence>
<organism evidence="2">
    <name type="scientific">Escherichia coli O111:H-</name>
    <dbReference type="NCBI Taxonomy" id="168927"/>
    <lineage>
        <taxon>Bacteria</taxon>
        <taxon>Pseudomonadati</taxon>
        <taxon>Pseudomonadota</taxon>
        <taxon>Gammaproteobacteria</taxon>
        <taxon>Enterobacterales</taxon>
        <taxon>Enterobacteriaceae</taxon>
        <taxon>Escherichia</taxon>
    </lineage>
</organism>
<accession>B3Y0Z7</accession>
<proteinExistence type="predicted"/>
<dbReference type="CDD" id="cd00093">
    <property type="entry name" value="HTH_XRE"/>
    <property type="match status" value="1"/>
</dbReference>
<reference evidence="2" key="1">
    <citation type="journal article" date="2008" name="J. Bacteriol.">
        <title>Systematic identification and sequence analysis of the genomic islands of the enteropathogenic Escherichia coli strain B171-8 by the combined use of whole-genome PCR scanning and fosmid mapping.</title>
        <authorList>
            <person name="Ogura Y."/>
            <person name="Abe H."/>
            <person name="Katsura K."/>
            <person name="Kurokawa K."/>
            <person name="Asadulghani M."/>
            <person name="Iguchi A."/>
            <person name="Ooka T."/>
            <person name="Nakayama K."/>
            <person name="Yamashita A."/>
            <person name="Hattori M."/>
            <person name="Tobe T."/>
            <person name="Hayashi T."/>
        </authorList>
    </citation>
    <scope>NUCLEOTIDE SEQUENCE</scope>
    <source>
        <strain evidence="2">B171-8</strain>
    </source>
</reference>
<dbReference type="EMBL" id="AB426058">
    <property type="protein sequence ID" value="BAG66621.1"/>
    <property type="molecule type" value="Genomic_DNA"/>
</dbReference>